<evidence type="ECO:0000313" key="2">
    <source>
        <dbReference type="Proteomes" id="UP000193411"/>
    </source>
</evidence>
<sequence length="521" mass="59659">MTDQAPKSMSLMAHAPALPFDLAYPILFYAAALQARGPPTTHDDGCNDDFSDQAHEPNPTHLISLLVALPPTNLDTDHASSHRTLQRILLPHLPWLSPAHASESCNLRILDWWRDHAPNWSPIPLHPIQLAIEQGHLPVIEWWWTYLSPQTHLRERVFARVLDAASQYGCVDILDFVGSHTLHPAYTHAAIDRAASVQVLDWWLERCIKDGWEPPRYTPRAFAHARMADNAKQWLDWWMDRAHGLGGWPFRLSDIVLHTVSAMGQVAALEWWKVRGPEAGIVFRVHDPNVNPDEEPQAVTASTLWYSHNALDAASSSGQLVVLDWWLHSGFTLAYSEAAITDAAWNGHDDVLRWWKRAIDEHGLERKLDSELAISYASSAGHTHVLDWLLDESGWPFEYNYDVVDFAAAEGSIHTLNWWWARRDRLEFRYSASALDRACQHSHWDVVEWFKDHALEPRCSETALDMVIQKGNIRILRLWESAGWPVKVGIAWERVLKLRARLGDDVFGFIQAWWQRQDLPM</sequence>
<reference evidence="1 2" key="1">
    <citation type="submission" date="2016-07" db="EMBL/GenBank/DDBJ databases">
        <title>Pervasive Adenine N6-methylation of Active Genes in Fungi.</title>
        <authorList>
            <consortium name="DOE Joint Genome Institute"/>
            <person name="Mondo S.J."/>
            <person name="Dannebaum R.O."/>
            <person name="Kuo R.C."/>
            <person name="Labutti K."/>
            <person name="Haridas S."/>
            <person name="Kuo A."/>
            <person name="Salamov A."/>
            <person name="Ahrendt S.R."/>
            <person name="Lipzen A."/>
            <person name="Sullivan W."/>
            <person name="Andreopoulos W.B."/>
            <person name="Clum A."/>
            <person name="Lindquist E."/>
            <person name="Daum C."/>
            <person name="Ramamoorthy G.K."/>
            <person name="Gryganskyi A."/>
            <person name="Culley D."/>
            <person name="Magnuson J.K."/>
            <person name="James T.Y."/>
            <person name="O'Malley M.A."/>
            <person name="Stajich J.E."/>
            <person name="Spatafora J.W."/>
            <person name="Visel A."/>
            <person name="Grigoriev I.V."/>
        </authorList>
    </citation>
    <scope>NUCLEOTIDE SEQUENCE [LARGE SCALE GENOMIC DNA]</scope>
    <source>
        <strain evidence="1 2">PL171</strain>
    </source>
</reference>
<evidence type="ECO:0000313" key="1">
    <source>
        <dbReference type="EMBL" id="ORZ34604.1"/>
    </source>
</evidence>
<keyword evidence="2" id="KW-1185">Reference proteome</keyword>
<comment type="caution">
    <text evidence="1">The sequence shown here is derived from an EMBL/GenBank/DDBJ whole genome shotgun (WGS) entry which is preliminary data.</text>
</comment>
<name>A0A1Y2HKU4_9FUNG</name>
<dbReference type="PANTHER" id="PTHR46586">
    <property type="entry name" value="ANKYRIN REPEAT-CONTAINING PROTEIN"/>
    <property type="match status" value="1"/>
</dbReference>
<dbReference type="EMBL" id="MCFL01000027">
    <property type="protein sequence ID" value="ORZ34604.1"/>
    <property type="molecule type" value="Genomic_DNA"/>
</dbReference>
<accession>A0A1Y2HKU4</accession>
<dbReference type="AlphaFoldDB" id="A0A1Y2HKU4"/>
<organism evidence="1 2">
    <name type="scientific">Catenaria anguillulae PL171</name>
    <dbReference type="NCBI Taxonomy" id="765915"/>
    <lineage>
        <taxon>Eukaryota</taxon>
        <taxon>Fungi</taxon>
        <taxon>Fungi incertae sedis</taxon>
        <taxon>Blastocladiomycota</taxon>
        <taxon>Blastocladiomycetes</taxon>
        <taxon>Blastocladiales</taxon>
        <taxon>Catenariaceae</taxon>
        <taxon>Catenaria</taxon>
    </lineage>
</organism>
<dbReference type="InterPro" id="IPR036770">
    <property type="entry name" value="Ankyrin_rpt-contain_sf"/>
</dbReference>
<dbReference type="OrthoDB" id="70387at2759"/>
<proteinExistence type="predicted"/>
<dbReference type="PANTHER" id="PTHR46586:SF3">
    <property type="entry name" value="ANKYRIN REPEAT-CONTAINING PROTEIN"/>
    <property type="match status" value="1"/>
</dbReference>
<protein>
    <recommendedName>
        <fullName evidence="3">Ankyrin repeat-containing domain protein</fullName>
    </recommendedName>
</protein>
<gene>
    <name evidence="1" type="ORF">BCR44DRAFT_37474</name>
</gene>
<dbReference type="Gene3D" id="1.25.40.20">
    <property type="entry name" value="Ankyrin repeat-containing domain"/>
    <property type="match status" value="1"/>
</dbReference>
<dbReference type="InterPro" id="IPR052050">
    <property type="entry name" value="SecEffector_AnkRepeat"/>
</dbReference>
<dbReference type="Proteomes" id="UP000193411">
    <property type="component" value="Unassembled WGS sequence"/>
</dbReference>
<dbReference type="SUPFAM" id="SSF140860">
    <property type="entry name" value="Pseudo ankyrin repeat-like"/>
    <property type="match status" value="2"/>
</dbReference>
<evidence type="ECO:0008006" key="3">
    <source>
        <dbReference type="Google" id="ProtNLM"/>
    </source>
</evidence>